<dbReference type="PROSITE" id="PS50995">
    <property type="entry name" value="HTH_MARR_2"/>
    <property type="match status" value="1"/>
</dbReference>
<evidence type="ECO:0000313" key="2">
    <source>
        <dbReference type="EMBL" id="QYL18016.1"/>
    </source>
</evidence>
<dbReference type="EMBL" id="CP080333">
    <property type="protein sequence ID" value="QYL18016.1"/>
    <property type="molecule type" value="Genomic_DNA"/>
</dbReference>
<dbReference type="PANTHER" id="PTHR33164:SF99">
    <property type="entry name" value="MARR FAMILY REGULATORY PROTEIN"/>
    <property type="match status" value="1"/>
</dbReference>
<dbReference type="InterPro" id="IPR036388">
    <property type="entry name" value="WH-like_DNA-bd_sf"/>
</dbReference>
<accession>A0ABX8VPW6</accession>
<feature type="domain" description="HTH marR-type" evidence="1">
    <location>
        <begin position="40"/>
        <end position="176"/>
    </location>
</feature>
<dbReference type="SUPFAM" id="SSF46785">
    <property type="entry name" value="Winged helix' DNA-binding domain"/>
    <property type="match status" value="1"/>
</dbReference>
<sequence length="190" mass="21649">MLSSPVLEPTAVGCVTYHPCAGRRRFVAARRKDYPLNASQQRTWLNYMRVYHRLEYEMNRQLLADCALSLSDYTVMNALSQAPGRRTRLTALATTIGWERSRLSHHLQRMTGRGLVDRVRSETDGRATDVVLSDAGWNALRSAAPLHAEWVRTLFFSDLDTRQDEQLADILATVYESILREGTLPRPDQT</sequence>
<gene>
    <name evidence="2" type="ORF">K0O64_05570</name>
</gene>
<dbReference type="SMART" id="SM00347">
    <property type="entry name" value="HTH_MARR"/>
    <property type="match status" value="1"/>
</dbReference>
<protein>
    <submittedName>
        <fullName evidence="2">MarR family winged helix-turn-helix transcriptional regulator</fullName>
    </submittedName>
</protein>
<dbReference type="InterPro" id="IPR036390">
    <property type="entry name" value="WH_DNA-bd_sf"/>
</dbReference>
<name>A0ABX8VPW6_9MYCO</name>
<dbReference type="InterPro" id="IPR000835">
    <property type="entry name" value="HTH_MarR-typ"/>
</dbReference>
<keyword evidence="3" id="KW-1185">Reference proteome</keyword>
<proteinExistence type="predicted"/>
<evidence type="ECO:0000313" key="3">
    <source>
        <dbReference type="Proteomes" id="UP000825367"/>
    </source>
</evidence>
<organism evidence="2 3">
    <name type="scientific">Mycolicibacterium pallens</name>
    <dbReference type="NCBI Taxonomy" id="370524"/>
    <lineage>
        <taxon>Bacteria</taxon>
        <taxon>Bacillati</taxon>
        <taxon>Actinomycetota</taxon>
        <taxon>Actinomycetes</taxon>
        <taxon>Mycobacteriales</taxon>
        <taxon>Mycobacteriaceae</taxon>
        <taxon>Mycolicibacterium</taxon>
    </lineage>
</organism>
<dbReference type="InterPro" id="IPR039422">
    <property type="entry name" value="MarR/SlyA-like"/>
</dbReference>
<dbReference type="Gene3D" id="1.10.10.10">
    <property type="entry name" value="Winged helix-like DNA-binding domain superfamily/Winged helix DNA-binding domain"/>
    <property type="match status" value="1"/>
</dbReference>
<evidence type="ECO:0000259" key="1">
    <source>
        <dbReference type="PROSITE" id="PS50995"/>
    </source>
</evidence>
<dbReference type="Pfam" id="PF12802">
    <property type="entry name" value="MarR_2"/>
    <property type="match status" value="1"/>
</dbReference>
<reference evidence="2 3" key="1">
    <citation type="submission" date="2021-07" db="EMBL/GenBank/DDBJ databases">
        <title>Whole genome sequencing of non-tuberculosis mycobacteria type-strains.</title>
        <authorList>
            <person name="Igarashi Y."/>
            <person name="Osugi A."/>
            <person name="Mitarai S."/>
        </authorList>
    </citation>
    <scope>NUCLEOTIDE SEQUENCE [LARGE SCALE GENOMIC DNA]</scope>
    <source>
        <strain evidence="2 3">JCM 16370</strain>
    </source>
</reference>
<dbReference type="Proteomes" id="UP000825367">
    <property type="component" value="Chromosome"/>
</dbReference>
<dbReference type="PANTHER" id="PTHR33164">
    <property type="entry name" value="TRANSCRIPTIONAL REGULATOR, MARR FAMILY"/>
    <property type="match status" value="1"/>
</dbReference>